<gene>
    <name evidence="2" type="primary">LOC112279320</name>
</gene>
<name>A0A7I4DRS4_PHYPA</name>
<dbReference type="AlphaFoldDB" id="A0A7I4DRS4"/>
<feature type="compositionally biased region" description="Polar residues" evidence="1">
    <location>
        <begin position="179"/>
        <end position="195"/>
    </location>
</feature>
<evidence type="ECO:0000313" key="2">
    <source>
        <dbReference type="EnsemblPlants" id="Pp3c3_34580V3.10"/>
    </source>
</evidence>
<organism evidence="2 3">
    <name type="scientific">Physcomitrium patens</name>
    <name type="common">Spreading-leaved earth moss</name>
    <name type="synonym">Physcomitrella patens</name>
    <dbReference type="NCBI Taxonomy" id="3218"/>
    <lineage>
        <taxon>Eukaryota</taxon>
        <taxon>Viridiplantae</taxon>
        <taxon>Streptophyta</taxon>
        <taxon>Embryophyta</taxon>
        <taxon>Bryophyta</taxon>
        <taxon>Bryophytina</taxon>
        <taxon>Bryopsida</taxon>
        <taxon>Funariidae</taxon>
        <taxon>Funariales</taxon>
        <taxon>Funariaceae</taxon>
        <taxon>Physcomitrium</taxon>
    </lineage>
</organism>
<feature type="region of interest" description="Disordered" evidence="1">
    <location>
        <begin position="312"/>
        <end position="339"/>
    </location>
</feature>
<dbReference type="Gramene" id="Pp3c3_34580V3.10">
    <property type="protein sequence ID" value="Pp3c3_34580V3.10"/>
    <property type="gene ID" value="Pp3c3_34580"/>
</dbReference>
<sequence>MLLLYHELQDGTFNSIAGSDLTAFETRDIFKSSGLNGDSFVDEVEARCDANSVIQQEVAGNGAPYLNGTLHTNYGFNKPTLDLENISMAYGMSGLYAPGNGVTGMGSPSRPTTSQAVSSVLVSPAMAASEKLNGLTLSQMAPPYRSSSFDKQTTASVGFSSGMVYPSTRAVSSAKGGTKQFTSSSQPSPDVHMVTSQPATNGMSRFVSQEMSAAENKGLPPINGSSSPVLSPSSSDGKEHVERIIGCESGMKMSQEKQYCSMQEGAVDTDSFVDQVDGDGDGLQPLPQMTRPSMQRSYSSHALGQLRHIGSALPSMENGTTSRHSQIDRRGGLTSPGARLQPNLAEFQSIGMRRVYSAGDIQTLNGMQSGLKGSSSPSFDDGNYRVGKYSLEERKIRITRYQQKRSQRNFNKKIKSLNDHKSSWILMQCSFSTPAAKRWRIVVPEFVVVLQRTWTMIYRLPFWGASVKMMRMRRVMRMLEKEPMDFFSGIPREIIPIFLHL</sequence>
<feature type="region of interest" description="Disordered" evidence="1">
    <location>
        <begin position="211"/>
        <end position="237"/>
    </location>
</feature>
<evidence type="ECO:0008006" key="4">
    <source>
        <dbReference type="Google" id="ProtNLM"/>
    </source>
</evidence>
<dbReference type="PANTHER" id="PTHR31319">
    <property type="entry name" value="ZINC FINGER PROTEIN CONSTANS-LIKE 4"/>
    <property type="match status" value="1"/>
</dbReference>
<dbReference type="Gramene" id="Pp3c3_34580V3.9">
    <property type="protein sequence ID" value="Pp3c3_34580V3.9"/>
    <property type="gene ID" value="Pp3c3_34580"/>
</dbReference>
<dbReference type="EnsemblPlants" id="Pp3c3_34580V3.10">
    <property type="protein sequence ID" value="Pp3c3_34580V3.10"/>
    <property type="gene ID" value="Pp3c3_34580"/>
</dbReference>
<feature type="region of interest" description="Disordered" evidence="1">
    <location>
        <begin position="174"/>
        <end position="195"/>
    </location>
</feature>
<dbReference type="InterPro" id="IPR045281">
    <property type="entry name" value="CONSTANS-like"/>
</dbReference>
<dbReference type="Proteomes" id="UP000006727">
    <property type="component" value="Chromosome 3"/>
</dbReference>
<evidence type="ECO:0000256" key="1">
    <source>
        <dbReference type="SAM" id="MobiDB-lite"/>
    </source>
</evidence>
<dbReference type="PANTHER" id="PTHR31319:SF114">
    <property type="entry name" value="OS12G0262400 PROTEIN"/>
    <property type="match status" value="1"/>
</dbReference>
<protein>
    <recommendedName>
        <fullName evidence="4">CCT domain-containing protein</fullName>
    </recommendedName>
</protein>
<feature type="compositionally biased region" description="Low complexity" evidence="1">
    <location>
        <begin position="225"/>
        <end position="235"/>
    </location>
</feature>
<reference evidence="2 3" key="2">
    <citation type="journal article" date="2018" name="Plant J.">
        <title>The Physcomitrella patens chromosome-scale assembly reveals moss genome structure and evolution.</title>
        <authorList>
            <person name="Lang D."/>
            <person name="Ullrich K.K."/>
            <person name="Murat F."/>
            <person name="Fuchs J."/>
            <person name="Jenkins J."/>
            <person name="Haas F.B."/>
            <person name="Piednoel M."/>
            <person name="Gundlach H."/>
            <person name="Van Bel M."/>
            <person name="Meyberg R."/>
            <person name="Vives C."/>
            <person name="Morata J."/>
            <person name="Symeonidi A."/>
            <person name="Hiss M."/>
            <person name="Muchero W."/>
            <person name="Kamisugi Y."/>
            <person name="Saleh O."/>
            <person name="Blanc G."/>
            <person name="Decker E.L."/>
            <person name="van Gessel N."/>
            <person name="Grimwood J."/>
            <person name="Hayes R.D."/>
            <person name="Graham S.W."/>
            <person name="Gunter L.E."/>
            <person name="McDaniel S.F."/>
            <person name="Hoernstein S.N.W."/>
            <person name="Larsson A."/>
            <person name="Li F.W."/>
            <person name="Perroud P.F."/>
            <person name="Phillips J."/>
            <person name="Ranjan P."/>
            <person name="Rokshar D.S."/>
            <person name="Rothfels C.J."/>
            <person name="Schneider L."/>
            <person name="Shu S."/>
            <person name="Stevenson D.W."/>
            <person name="Thummler F."/>
            <person name="Tillich M."/>
            <person name="Villarreal Aguilar J.C."/>
            <person name="Widiez T."/>
            <person name="Wong G.K."/>
            <person name="Wymore A."/>
            <person name="Zhang Y."/>
            <person name="Zimmer A.D."/>
            <person name="Quatrano R.S."/>
            <person name="Mayer K.F.X."/>
            <person name="Goodstein D."/>
            <person name="Casacuberta J.M."/>
            <person name="Vandepoele K."/>
            <person name="Reski R."/>
            <person name="Cuming A.C."/>
            <person name="Tuskan G.A."/>
            <person name="Maumus F."/>
            <person name="Salse J."/>
            <person name="Schmutz J."/>
            <person name="Rensing S.A."/>
        </authorList>
    </citation>
    <scope>NUCLEOTIDE SEQUENCE [LARGE SCALE GENOMIC DNA]</scope>
    <source>
        <strain evidence="2 3">cv. Gransden 2004</strain>
    </source>
</reference>
<accession>A0A7I4DRS4</accession>
<dbReference type="EMBL" id="ABEU02000003">
    <property type="status" value="NOT_ANNOTATED_CDS"/>
    <property type="molecule type" value="Genomic_DNA"/>
</dbReference>
<keyword evidence="3" id="KW-1185">Reference proteome</keyword>
<dbReference type="EnsemblPlants" id="Pp3c3_34580V3.9">
    <property type="protein sequence ID" value="Pp3c3_34580V3.9"/>
    <property type="gene ID" value="Pp3c3_34580"/>
</dbReference>
<proteinExistence type="predicted"/>
<reference evidence="2" key="3">
    <citation type="submission" date="2020-12" db="UniProtKB">
        <authorList>
            <consortium name="EnsemblPlants"/>
        </authorList>
    </citation>
    <scope>IDENTIFICATION</scope>
</reference>
<evidence type="ECO:0000313" key="3">
    <source>
        <dbReference type="Proteomes" id="UP000006727"/>
    </source>
</evidence>
<reference evidence="2 3" key="1">
    <citation type="journal article" date="2008" name="Science">
        <title>The Physcomitrella genome reveals evolutionary insights into the conquest of land by plants.</title>
        <authorList>
            <person name="Rensing S."/>
            <person name="Lang D."/>
            <person name="Zimmer A."/>
            <person name="Terry A."/>
            <person name="Salamov A."/>
            <person name="Shapiro H."/>
            <person name="Nishiyama T."/>
            <person name="Perroud P.-F."/>
            <person name="Lindquist E."/>
            <person name="Kamisugi Y."/>
            <person name="Tanahashi T."/>
            <person name="Sakakibara K."/>
            <person name="Fujita T."/>
            <person name="Oishi K."/>
            <person name="Shin-I T."/>
            <person name="Kuroki Y."/>
            <person name="Toyoda A."/>
            <person name="Suzuki Y."/>
            <person name="Hashimoto A."/>
            <person name="Yamaguchi K."/>
            <person name="Sugano A."/>
            <person name="Kohara Y."/>
            <person name="Fujiyama A."/>
            <person name="Anterola A."/>
            <person name="Aoki S."/>
            <person name="Ashton N."/>
            <person name="Barbazuk W.B."/>
            <person name="Barker E."/>
            <person name="Bennetzen J."/>
            <person name="Bezanilla M."/>
            <person name="Blankenship R."/>
            <person name="Cho S.H."/>
            <person name="Dutcher S."/>
            <person name="Estelle M."/>
            <person name="Fawcett J.A."/>
            <person name="Gundlach H."/>
            <person name="Hanada K."/>
            <person name="Heyl A."/>
            <person name="Hicks K.A."/>
            <person name="Hugh J."/>
            <person name="Lohr M."/>
            <person name="Mayer K."/>
            <person name="Melkozernov A."/>
            <person name="Murata T."/>
            <person name="Nelson D."/>
            <person name="Pils B."/>
            <person name="Prigge M."/>
            <person name="Reiss B."/>
            <person name="Renner T."/>
            <person name="Rombauts S."/>
            <person name="Rushton P."/>
            <person name="Sanderfoot A."/>
            <person name="Schween G."/>
            <person name="Shiu S.-H."/>
            <person name="Stueber K."/>
            <person name="Theodoulou F.L."/>
            <person name="Tu H."/>
            <person name="Van de Peer Y."/>
            <person name="Verrier P.J."/>
            <person name="Waters E."/>
            <person name="Wood A."/>
            <person name="Yang L."/>
            <person name="Cove D."/>
            <person name="Cuming A."/>
            <person name="Hasebe M."/>
            <person name="Lucas S."/>
            <person name="Mishler D.B."/>
            <person name="Reski R."/>
            <person name="Grigoriev I."/>
            <person name="Quatrano R.S."/>
            <person name="Boore J.L."/>
        </authorList>
    </citation>
    <scope>NUCLEOTIDE SEQUENCE [LARGE SCALE GENOMIC DNA]</scope>
    <source>
        <strain evidence="2 3">cv. Gransden 2004</strain>
    </source>
</reference>